<evidence type="ECO:0000313" key="2">
    <source>
        <dbReference type="Proteomes" id="UP000054783"/>
    </source>
</evidence>
<reference evidence="1 2" key="1">
    <citation type="submission" date="2015-01" db="EMBL/GenBank/DDBJ databases">
        <title>Evolution of Trichinella species and genotypes.</title>
        <authorList>
            <person name="Korhonen P.K."/>
            <person name="Edoardo P."/>
            <person name="Giuseppe L.R."/>
            <person name="Gasser R.B."/>
        </authorList>
    </citation>
    <scope>NUCLEOTIDE SEQUENCE [LARGE SCALE GENOMIC DNA]</scope>
    <source>
        <strain evidence="1">ISS2496</strain>
    </source>
</reference>
<dbReference type="AlphaFoldDB" id="A0A0V0XD90"/>
<accession>A0A0V0XD90</accession>
<comment type="caution">
    <text evidence="1">The sequence shown here is derived from an EMBL/GenBank/DDBJ whole genome shotgun (WGS) entry which is preliminary data.</text>
</comment>
<name>A0A0V0XD90_9BILA</name>
<evidence type="ECO:0000313" key="1">
    <source>
        <dbReference type="EMBL" id="KRX86001.1"/>
    </source>
</evidence>
<gene>
    <name evidence="1" type="ORF">T12_759</name>
</gene>
<proteinExistence type="predicted"/>
<dbReference type="EMBL" id="JYDQ01005156">
    <property type="protein sequence ID" value="KRX86001.1"/>
    <property type="molecule type" value="Genomic_DNA"/>
</dbReference>
<dbReference type="Proteomes" id="UP000054783">
    <property type="component" value="Unassembled WGS sequence"/>
</dbReference>
<feature type="non-terminal residue" evidence="1">
    <location>
        <position position="30"/>
    </location>
</feature>
<sequence>LKKSQNLLLIAEYFCSRALVLTNRKWTSTL</sequence>
<organism evidence="1 2">
    <name type="scientific">Trichinella patagoniensis</name>
    <dbReference type="NCBI Taxonomy" id="990121"/>
    <lineage>
        <taxon>Eukaryota</taxon>
        <taxon>Metazoa</taxon>
        <taxon>Ecdysozoa</taxon>
        <taxon>Nematoda</taxon>
        <taxon>Enoplea</taxon>
        <taxon>Dorylaimia</taxon>
        <taxon>Trichinellida</taxon>
        <taxon>Trichinellidae</taxon>
        <taxon>Trichinella</taxon>
    </lineage>
</organism>
<keyword evidence="2" id="KW-1185">Reference proteome</keyword>
<feature type="non-terminal residue" evidence="1">
    <location>
        <position position="1"/>
    </location>
</feature>
<protein>
    <submittedName>
        <fullName evidence="1">Uncharacterized protein</fullName>
    </submittedName>
</protein>